<feature type="transmembrane region" description="Helical" evidence="6">
    <location>
        <begin position="237"/>
        <end position="256"/>
    </location>
</feature>
<feature type="transmembrane region" description="Helical" evidence="6">
    <location>
        <begin position="163"/>
        <end position="182"/>
    </location>
</feature>
<evidence type="ECO:0000256" key="3">
    <source>
        <dbReference type="ARBA" id="ARBA00022692"/>
    </source>
</evidence>
<feature type="transmembrane region" description="Helical" evidence="6">
    <location>
        <begin position="99"/>
        <end position="120"/>
    </location>
</feature>
<evidence type="ECO:0000256" key="2">
    <source>
        <dbReference type="ARBA" id="ARBA00022448"/>
    </source>
</evidence>
<evidence type="ECO:0000256" key="4">
    <source>
        <dbReference type="ARBA" id="ARBA00022989"/>
    </source>
</evidence>
<evidence type="ECO:0000256" key="1">
    <source>
        <dbReference type="ARBA" id="ARBA00004141"/>
    </source>
</evidence>
<dbReference type="InterPro" id="IPR011701">
    <property type="entry name" value="MFS"/>
</dbReference>
<feature type="transmembrane region" description="Helical" evidence="6">
    <location>
        <begin position="44"/>
        <end position="62"/>
    </location>
</feature>
<keyword evidence="4 6" id="KW-1133">Transmembrane helix</keyword>
<feature type="transmembrane region" description="Helical" evidence="6">
    <location>
        <begin position="336"/>
        <end position="357"/>
    </location>
</feature>
<dbReference type="RefSeq" id="WP_173130791.1">
    <property type="nucleotide sequence ID" value="NZ_JABRWJ010000009.1"/>
</dbReference>
<evidence type="ECO:0000313" key="8">
    <source>
        <dbReference type="EMBL" id="NRF70852.1"/>
    </source>
</evidence>
<dbReference type="Proteomes" id="UP000737171">
    <property type="component" value="Unassembled WGS sequence"/>
</dbReference>
<evidence type="ECO:0000256" key="5">
    <source>
        <dbReference type="ARBA" id="ARBA00023136"/>
    </source>
</evidence>
<dbReference type="Gene3D" id="1.20.1720.10">
    <property type="entry name" value="Multidrug resistance protein D"/>
    <property type="match status" value="1"/>
</dbReference>
<dbReference type="Pfam" id="PF07690">
    <property type="entry name" value="MFS_1"/>
    <property type="match status" value="1"/>
</dbReference>
<feature type="domain" description="Major facilitator superfamily (MFS) profile" evidence="7">
    <location>
        <begin position="1"/>
        <end position="385"/>
    </location>
</feature>
<keyword evidence="5 6" id="KW-0472">Membrane</keyword>
<evidence type="ECO:0000259" key="7">
    <source>
        <dbReference type="PROSITE" id="PS50850"/>
    </source>
</evidence>
<sequence length="389" mass="39810">MTSTPIRTVLPLAALTGTSMLAMDLFLPAVPALQASLGIDIERAQASVAVFLGGLAASQLAWGEALNRIGPRRCVLIGITVLVLASVGCALAPGIEWLLLMRLLQGFAAGAATVVAPSVVSTSLSDADAVRGMATIASIEAIVPAAGPVLGTALLAWTDWRGTFWVLAAVSALALPFVVRIAPIELPGLDRTVPARYADILGNRRYLRLALSHALCIGALLSFVASAPQMLARGFGLGPSAFAVLQVFGVGSFMLAASQSGRISQRLGPMRAVRFGAVAHAVLCAALLGAALLQVLSFVGLVVFWCAFCAILAMRGPAAFGLALQLPPSQMGRASALMVLALLLVGAIATQAVAPFIAQPSAVPVALMMLIASAVSLGLLIPPTRATPT</sequence>
<dbReference type="SUPFAM" id="SSF103473">
    <property type="entry name" value="MFS general substrate transporter"/>
    <property type="match status" value="1"/>
</dbReference>
<dbReference type="PANTHER" id="PTHR23502">
    <property type="entry name" value="MAJOR FACILITATOR SUPERFAMILY"/>
    <property type="match status" value="1"/>
</dbReference>
<reference evidence="8 9" key="1">
    <citation type="submission" date="2020-05" db="EMBL/GenBank/DDBJ databases">
        <title>Aquincola sp. isolate from soil.</title>
        <authorList>
            <person name="Han J."/>
            <person name="Kim D.-U."/>
        </authorList>
    </citation>
    <scope>NUCLEOTIDE SEQUENCE [LARGE SCALE GENOMIC DNA]</scope>
    <source>
        <strain evidence="8 9">S2</strain>
    </source>
</reference>
<dbReference type="InterPro" id="IPR020846">
    <property type="entry name" value="MFS_dom"/>
</dbReference>
<keyword evidence="2" id="KW-0813">Transport</keyword>
<proteinExistence type="predicted"/>
<feature type="transmembrane region" description="Helical" evidence="6">
    <location>
        <begin position="302"/>
        <end position="324"/>
    </location>
</feature>
<comment type="subcellular location">
    <subcellularLocation>
        <location evidence="1">Membrane</location>
        <topology evidence="1">Multi-pass membrane protein</topology>
    </subcellularLocation>
</comment>
<feature type="transmembrane region" description="Helical" evidence="6">
    <location>
        <begin position="74"/>
        <end position="93"/>
    </location>
</feature>
<feature type="transmembrane region" description="Helical" evidence="6">
    <location>
        <begin position="277"/>
        <end position="296"/>
    </location>
</feature>
<dbReference type="EMBL" id="JABRWJ010000009">
    <property type="protein sequence ID" value="NRF70852.1"/>
    <property type="molecule type" value="Genomic_DNA"/>
</dbReference>
<dbReference type="PANTHER" id="PTHR23502:SF132">
    <property type="entry name" value="POLYAMINE TRANSPORTER 2-RELATED"/>
    <property type="match status" value="1"/>
</dbReference>
<evidence type="ECO:0000256" key="6">
    <source>
        <dbReference type="SAM" id="Phobius"/>
    </source>
</evidence>
<feature type="transmembrane region" description="Helical" evidence="6">
    <location>
        <begin position="363"/>
        <end position="381"/>
    </location>
</feature>
<evidence type="ECO:0000313" key="9">
    <source>
        <dbReference type="Proteomes" id="UP000737171"/>
    </source>
</evidence>
<keyword evidence="9" id="KW-1185">Reference proteome</keyword>
<accession>A0ABX2EQN9</accession>
<gene>
    <name evidence="8" type="ORF">HLB44_27990</name>
</gene>
<comment type="caution">
    <text evidence="8">The sequence shown here is derived from an EMBL/GenBank/DDBJ whole genome shotgun (WGS) entry which is preliminary data.</text>
</comment>
<feature type="transmembrane region" description="Helical" evidence="6">
    <location>
        <begin position="132"/>
        <end position="157"/>
    </location>
</feature>
<dbReference type="InterPro" id="IPR036259">
    <property type="entry name" value="MFS_trans_sf"/>
</dbReference>
<feature type="transmembrane region" description="Helical" evidence="6">
    <location>
        <begin position="206"/>
        <end position="225"/>
    </location>
</feature>
<organism evidence="8 9">
    <name type="scientific">Pseudaquabacterium terrae</name>
    <dbReference type="NCBI Taxonomy" id="2732868"/>
    <lineage>
        <taxon>Bacteria</taxon>
        <taxon>Pseudomonadati</taxon>
        <taxon>Pseudomonadota</taxon>
        <taxon>Betaproteobacteria</taxon>
        <taxon>Burkholderiales</taxon>
        <taxon>Sphaerotilaceae</taxon>
        <taxon>Pseudaquabacterium</taxon>
    </lineage>
</organism>
<protein>
    <submittedName>
        <fullName evidence="8">MFS transporter</fullName>
    </submittedName>
</protein>
<keyword evidence="3 6" id="KW-0812">Transmembrane</keyword>
<dbReference type="PROSITE" id="PS50850">
    <property type="entry name" value="MFS"/>
    <property type="match status" value="1"/>
</dbReference>
<name>A0ABX2EQN9_9BURK</name>